<dbReference type="EMBL" id="CP075546">
    <property type="protein sequence ID" value="QVV88463.1"/>
    <property type="molecule type" value="Genomic_DNA"/>
</dbReference>
<reference evidence="1 2" key="1">
    <citation type="submission" date="2021-05" db="EMBL/GenBank/DDBJ databases">
        <title>A novel Methanospirillum isolate from a pyrite-forming mixed culture.</title>
        <authorList>
            <person name="Bunk B."/>
            <person name="Sproer C."/>
            <person name="Spring S."/>
            <person name="Pester M."/>
        </authorList>
    </citation>
    <scope>NUCLEOTIDE SEQUENCE [LARGE SCALE GENOMIC DNA]</scope>
    <source>
        <strain evidence="1 2">J.3.6.1-F.2.7.3</strain>
    </source>
</reference>
<sequence length="121" mass="14295">MNDKNEENAHRTRWRELSQNLTEREILYYVSGSPDGVREQAIKTFMKDVFKYSFHGSVETHLKALESKDLVTKESPRRGTPLWHANHSEVMALIQKELEEMKIREDKLKDLLAYLKEIYAD</sequence>
<proteinExistence type="predicted"/>
<gene>
    <name evidence="1" type="ORF">KHC33_14220</name>
</gene>
<dbReference type="Proteomes" id="UP000680656">
    <property type="component" value="Chromosome"/>
</dbReference>
<dbReference type="AlphaFoldDB" id="A0A8E7AZT1"/>
<dbReference type="GeneID" id="65098362"/>
<dbReference type="KEGG" id="mrtj:KHC33_14220"/>
<evidence type="ECO:0000313" key="1">
    <source>
        <dbReference type="EMBL" id="QVV88463.1"/>
    </source>
</evidence>
<name>A0A8E7AZT1_9EURY</name>
<keyword evidence="2" id="KW-1185">Reference proteome</keyword>
<protein>
    <submittedName>
        <fullName evidence="1">Uncharacterized protein</fullName>
    </submittedName>
</protein>
<evidence type="ECO:0000313" key="2">
    <source>
        <dbReference type="Proteomes" id="UP000680656"/>
    </source>
</evidence>
<accession>A0A8E7AZT1</accession>
<organism evidence="1 2">
    <name type="scientific">Methanospirillum purgamenti</name>
    <dbReference type="NCBI Taxonomy" id="2834276"/>
    <lineage>
        <taxon>Archaea</taxon>
        <taxon>Methanobacteriati</taxon>
        <taxon>Methanobacteriota</taxon>
        <taxon>Stenosarchaea group</taxon>
        <taxon>Methanomicrobia</taxon>
        <taxon>Methanomicrobiales</taxon>
        <taxon>Methanospirillaceae</taxon>
        <taxon>Methanospirillum</taxon>
    </lineage>
</organism>
<dbReference type="RefSeq" id="WP_214419272.1">
    <property type="nucleotide sequence ID" value="NZ_CP075546.1"/>
</dbReference>